<sequence>MLNTSEEIANFGELVNLLLKRNIKKRIAVVWPEEAHTQEAVKLAVEKGFIDPIFVCSQAVADKYTNNKLFTCLVATDPTDAAKKAVALVRLGEAETIMKGFVSTDVLLRAILDKEVGILPRGTVMTHITVAEIPSYKKLLVFTDPAVIPFPTDEQREAQIKYVVDICHKFQIKTPKVSLIHCSEKVDERHFPYTAHYLTLKEKCKNGELGDCIIDGPLDLKTSCSLEALQYKQIESPINGEADALIMPNIEAGNAFYKTITLFCQAETAAVLQGPLAPVILTSRGDSITTKLNSLALATLISDKNGL</sequence>
<dbReference type="PIRSF" id="PIRSF000428">
    <property type="entry name" value="P_Ac_trans"/>
    <property type="match status" value="1"/>
</dbReference>
<evidence type="ECO:0000256" key="3">
    <source>
        <dbReference type="ARBA" id="ARBA00023315"/>
    </source>
</evidence>
<name>A0A096AEX2_9BACT</name>
<comment type="similarity">
    <text evidence="1">Belongs to the phosphate acetyltransferase and butyryltransferase family.</text>
</comment>
<evidence type="ECO:0000313" key="6">
    <source>
        <dbReference type="Proteomes" id="UP000029525"/>
    </source>
</evidence>
<keyword evidence="2 5" id="KW-0808">Transferase</keyword>
<proteinExistence type="inferred from homology"/>
<dbReference type="OrthoDB" id="9774179at2"/>
<evidence type="ECO:0000259" key="4">
    <source>
        <dbReference type="Pfam" id="PF01515"/>
    </source>
</evidence>
<evidence type="ECO:0000256" key="1">
    <source>
        <dbReference type="ARBA" id="ARBA00005656"/>
    </source>
</evidence>
<organism evidence="5 6">
    <name type="scientific">Prevotella bivia DNF00320</name>
    <dbReference type="NCBI Taxonomy" id="1401068"/>
    <lineage>
        <taxon>Bacteria</taxon>
        <taxon>Pseudomonadati</taxon>
        <taxon>Bacteroidota</taxon>
        <taxon>Bacteroidia</taxon>
        <taxon>Bacteroidales</taxon>
        <taxon>Prevotellaceae</taxon>
        <taxon>Prevotella</taxon>
    </lineage>
</organism>
<reference evidence="5 6" key="1">
    <citation type="submission" date="2014-07" db="EMBL/GenBank/DDBJ databases">
        <authorList>
            <person name="McCorrison J."/>
            <person name="Sanka R."/>
            <person name="Torralba M."/>
            <person name="Gillis M."/>
            <person name="Haft D.H."/>
            <person name="Methe B."/>
            <person name="Sutton G."/>
            <person name="Nelson K.E."/>
        </authorList>
    </citation>
    <scope>NUCLEOTIDE SEQUENCE [LARGE SCALE GENOMIC DNA]</scope>
    <source>
        <strain evidence="5 6">DNF00320</strain>
    </source>
</reference>
<keyword evidence="3" id="KW-0012">Acyltransferase</keyword>
<dbReference type="Pfam" id="PF01515">
    <property type="entry name" value="PTA_PTB"/>
    <property type="match status" value="1"/>
</dbReference>
<dbReference type="AlphaFoldDB" id="A0A096AEX2"/>
<accession>A0A096AEX2</accession>
<dbReference type="RefSeq" id="WP_036866172.1">
    <property type="nucleotide sequence ID" value="NZ_JRNQ01000014.1"/>
</dbReference>
<evidence type="ECO:0000313" key="5">
    <source>
        <dbReference type="EMBL" id="KGF45450.1"/>
    </source>
</evidence>
<dbReference type="PANTHER" id="PTHR43356:SF2">
    <property type="entry name" value="PHOSPHATE ACETYLTRANSFERASE"/>
    <property type="match status" value="1"/>
</dbReference>
<dbReference type="InterPro" id="IPR012147">
    <property type="entry name" value="P_Ac_Bu_trans"/>
</dbReference>
<dbReference type="InterPro" id="IPR002505">
    <property type="entry name" value="PTA_PTB"/>
</dbReference>
<dbReference type="PANTHER" id="PTHR43356">
    <property type="entry name" value="PHOSPHATE ACETYLTRANSFERASE"/>
    <property type="match status" value="1"/>
</dbReference>
<dbReference type="Gene3D" id="3.40.718.10">
    <property type="entry name" value="Isopropylmalate Dehydrogenase"/>
    <property type="match status" value="1"/>
</dbReference>
<comment type="caution">
    <text evidence="5">The sequence shown here is derived from an EMBL/GenBank/DDBJ whole genome shotgun (WGS) entry which is preliminary data.</text>
</comment>
<evidence type="ECO:0000256" key="2">
    <source>
        <dbReference type="ARBA" id="ARBA00022679"/>
    </source>
</evidence>
<feature type="domain" description="Phosphate acetyl/butaryl transferase" evidence="4">
    <location>
        <begin position="79"/>
        <end position="298"/>
    </location>
</feature>
<dbReference type="SUPFAM" id="SSF53659">
    <property type="entry name" value="Isocitrate/Isopropylmalate dehydrogenase-like"/>
    <property type="match status" value="1"/>
</dbReference>
<dbReference type="InterPro" id="IPR050500">
    <property type="entry name" value="Phos_Acetyltrans/Butyryltrans"/>
</dbReference>
<protein>
    <submittedName>
        <fullName evidence="5">Phosphate butyryltransferase</fullName>
    </submittedName>
</protein>
<gene>
    <name evidence="5" type="ORF">HMPREF0647_02390</name>
</gene>
<dbReference type="Proteomes" id="UP000029525">
    <property type="component" value="Unassembled WGS sequence"/>
</dbReference>
<dbReference type="EMBL" id="JRNQ01000014">
    <property type="protein sequence ID" value="KGF45450.1"/>
    <property type="molecule type" value="Genomic_DNA"/>
</dbReference>
<dbReference type="GO" id="GO:0016746">
    <property type="term" value="F:acyltransferase activity"/>
    <property type="evidence" value="ECO:0007669"/>
    <property type="project" value="UniProtKB-KW"/>
</dbReference>